<dbReference type="InterPro" id="IPR029139">
    <property type="entry name" value="QueF_N"/>
</dbReference>
<evidence type="ECO:0000313" key="8">
    <source>
        <dbReference type="Proteomes" id="UP000282818"/>
    </source>
</evidence>
<feature type="binding site" evidence="5">
    <location>
        <begin position="251"/>
        <end position="252"/>
    </location>
    <ligand>
        <name>NADPH</name>
        <dbReference type="ChEBI" id="CHEBI:57783"/>
    </ligand>
</feature>
<evidence type="ECO:0000256" key="4">
    <source>
        <dbReference type="ARBA" id="ARBA00023002"/>
    </source>
</evidence>
<dbReference type="Gene3D" id="3.30.1130.10">
    <property type="match status" value="2"/>
</dbReference>
<comment type="caution">
    <text evidence="7">The sequence shown here is derived from an EMBL/GenBank/DDBJ whole genome shotgun (WGS) entry which is preliminary data.</text>
</comment>
<comment type="subunit">
    <text evidence="5">Homodimer.</text>
</comment>
<keyword evidence="2 5" id="KW-0671">Queuosine biosynthesis</keyword>
<dbReference type="UniPathway" id="UPA00392"/>
<evidence type="ECO:0000256" key="3">
    <source>
        <dbReference type="ARBA" id="ARBA00022857"/>
    </source>
</evidence>
<dbReference type="HAMAP" id="MF_00817">
    <property type="entry name" value="QueF_type2"/>
    <property type="match status" value="1"/>
</dbReference>
<dbReference type="EC" id="1.7.1.13" evidence="5"/>
<keyword evidence="1 5" id="KW-0963">Cytoplasm</keyword>
<feature type="binding site" evidence="5">
    <location>
        <begin position="85"/>
        <end position="87"/>
    </location>
    <ligand>
        <name>substrate</name>
    </ligand>
</feature>
<dbReference type="InterPro" id="IPR050084">
    <property type="entry name" value="NADPH_dep_7-cyano-7-deazaG_red"/>
</dbReference>
<feature type="domain" description="NADPH-dependent 7-cyano-7-deazaguanine reductase N-terminal" evidence="6">
    <location>
        <begin position="18"/>
        <end position="126"/>
    </location>
</feature>
<comment type="catalytic activity">
    <reaction evidence="5">
        <text>7-aminomethyl-7-carbaguanine + 2 NADP(+) = 7-cyano-7-carbaguanine + 2 NADPH + 3 H(+)</text>
        <dbReference type="Rhea" id="RHEA:13409"/>
        <dbReference type="ChEBI" id="CHEBI:15378"/>
        <dbReference type="ChEBI" id="CHEBI:45075"/>
        <dbReference type="ChEBI" id="CHEBI:57783"/>
        <dbReference type="ChEBI" id="CHEBI:58349"/>
        <dbReference type="ChEBI" id="CHEBI:58703"/>
        <dbReference type="EC" id="1.7.1.13"/>
    </reaction>
</comment>
<feature type="binding site" evidence="5">
    <location>
        <begin position="222"/>
        <end position="223"/>
    </location>
    <ligand>
        <name>substrate</name>
    </ligand>
</feature>
<keyword evidence="3 5" id="KW-0521">NADP</keyword>
<dbReference type="Pfam" id="PF14819">
    <property type="entry name" value="QueF_N"/>
    <property type="match status" value="1"/>
</dbReference>
<comment type="pathway">
    <text evidence="5">tRNA modification; tRNA-queuosine biosynthesis.</text>
</comment>
<accession>A0A437QC45</accession>
<evidence type="ECO:0000256" key="1">
    <source>
        <dbReference type="ARBA" id="ARBA00022490"/>
    </source>
</evidence>
<feature type="binding site" evidence="5">
    <location>
        <begin position="87"/>
        <end position="88"/>
    </location>
    <ligand>
        <name>NADPH</name>
        <dbReference type="ChEBI" id="CHEBI:57783"/>
    </ligand>
</feature>
<evidence type="ECO:0000259" key="6">
    <source>
        <dbReference type="Pfam" id="PF14819"/>
    </source>
</evidence>
<dbReference type="Pfam" id="PF14489">
    <property type="entry name" value="QueF"/>
    <property type="match status" value="1"/>
</dbReference>
<dbReference type="RefSeq" id="WP_127692301.1">
    <property type="nucleotide sequence ID" value="NZ_SACQ01000001.1"/>
</dbReference>
<feature type="active site" description="Proton donor" evidence="5">
    <location>
        <position position="190"/>
    </location>
</feature>
<gene>
    <name evidence="5 7" type="primary">queF</name>
    <name evidence="7" type="ORF">EOE65_00320</name>
</gene>
<name>A0A437QC45_9GAMM</name>
<dbReference type="InterPro" id="IPR029500">
    <property type="entry name" value="QueF"/>
</dbReference>
<dbReference type="InterPro" id="IPR043133">
    <property type="entry name" value="GTP-CH-I_C/QueF"/>
</dbReference>
<protein>
    <recommendedName>
        <fullName evidence="5">NADPH-dependent 7-cyano-7-deazaguanine reductase</fullName>
        <ecNumber evidence="5">1.7.1.13</ecNumber>
    </recommendedName>
    <alternativeName>
        <fullName evidence="5">7-cyano-7-carbaguanine reductase</fullName>
    </alternativeName>
    <alternativeName>
        <fullName evidence="5">NADPH-dependent nitrile oxidoreductase</fullName>
    </alternativeName>
    <alternativeName>
        <fullName evidence="5">PreQ(0) reductase</fullName>
    </alternativeName>
</protein>
<sequence length="276" mass="31301">MNEEQTLEASPLGSDTAYVNEYDASLLFPIARQLNWQTRGIERGALPIKGEDIWNGYEVSWLNTKGKPVVRVARFHIPASSHNIIESKSFKLYLNSFNLSRFETEQLVIDAMTRDLSSAAGAPVAVFLQHPDALEEIKPLEGVCIDELDIEVEHYAPDASLLTTTADQPVEETLYSHLLKSNCPVTGQPDWASIVVAYKGKPISREGLLQYVISYREHGDFHEQCVENIFMDIWERCEPEKLSVYARYLRRGGLDINPFRSSHLESAPHNRRLGRQ</sequence>
<dbReference type="PANTHER" id="PTHR34354">
    <property type="entry name" value="NADPH-DEPENDENT 7-CYANO-7-DEAZAGUANINE REDUCTASE"/>
    <property type="match status" value="1"/>
</dbReference>
<dbReference type="GO" id="GO:0008616">
    <property type="term" value="P:tRNA queuosine(34) biosynthetic process"/>
    <property type="evidence" value="ECO:0007669"/>
    <property type="project" value="UniProtKB-UniRule"/>
</dbReference>
<comment type="subcellular location">
    <subcellularLocation>
        <location evidence="5">Cytoplasm</location>
    </subcellularLocation>
</comment>
<dbReference type="Proteomes" id="UP000282818">
    <property type="component" value="Unassembled WGS sequence"/>
</dbReference>
<dbReference type="EMBL" id="SACQ01000001">
    <property type="protein sequence ID" value="RVU32132.1"/>
    <property type="molecule type" value="Genomic_DNA"/>
</dbReference>
<comment type="function">
    <text evidence="5">Catalyzes the NADPH-dependent reduction of 7-cyano-7-deazaguanine (preQ0) to 7-aminomethyl-7-deazaguanine (preQ1).</text>
</comment>
<dbReference type="SUPFAM" id="SSF55620">
    <property type="entry name" value="Tetrahydrobiopterin biosynthesis enzymes-like"/>
    <property type="match status" value="1"/>
</dbReference>
<dbReference type="GO" id="GO:0005737">
    <property type="term" value="C:cytoplasm"/>
    <property type="evidence" value="ECO:0007669"/>
    <property type="project" value="UniProtKB-SubCell"/>
</dbReference>
<reference evidence="7 8" key="1">
    <citation type="submission" date="2019-01" db="EMBL/GenBank/DDBJ databases">
        <authorList>
            <person name="Chen W.-M."/>
        </authorList>
    </citation>
    <scope>NUCLEOTIDE SEQUENCE [LARGE SCALE GENOMIC DNA]</scope>
    <source>
        <strain evidence="7 8">HPM-16</strain>
    </source>
</reference>
<dbReference type="GO" id="GO:0033739">
    <property type="term" value="F:preQ1 synthase activity"/>
    <property type="evidence" value="ECO:0007669"/>
    <property type="project" value="UniProtKB-UniRule"/>
</dbReference>
<comment type="similarity">
    <text evidence="5">Belongs to the GTP cyclohydrolase I family. QueF type 2 subfamily.</text>
</comment>
<evidence type="ECO:0000256" key="5">
    <source>
        <dbReference type="HAMAP-Rule" id="MF_00817"/>
    </source>
</evidence>
<dbReference type="PIRSF" id="PIRSF004750">
    <property type="entry name" value="Nitrile_oxidored_YqcD_prd"/>
    <property type="match status" value="1"/>
</dbReference>
<proteinExistence type="inferred from homology"/>
<dbReference type="InterPro" id="IPR016428">
    <property type="entry name" value="QueF_type2"/>
</dbReference>
<evidence type="ECO:0000313" key="7">
    <source>
        <dbReference type="EMBL" id="RVU32132.1"/>
    </source>
</evidence>
<keyword evidence="8" id="KW-1185">Reference proteome</keyword>
<evidence type="ECO:0000256" key="2">
    <source>
        <dbReference type="ARBA" id="ARBA00022785"/>
    </source>
</evidence>
<keyword evidence="4 5" id="KW-0560">Oxidoreductase</keyword>
<dbReference type="AlphaFoldDB" id="A0A437QC45"/>
<dbReference type="PANTHER" id="PTHR34354:SF1">
    <property type="entry name" value="NADPH-DEPENDENT 7-CYANO-7-DEAZAGUANINE REDUCTASE"/>
    <property type="match status" value="1"/>
</dbReference>
<dbReference type="NCBIfam" id="TIGR03138">
    <property type="entry name" value="QueF"/>
    <property type="match status" value="1"/>
</dbReference>
<feature type="active site" description="Thioimide intermediate" evidence="5">
    <location>
        <position position="183"/>
    </location>
</feature>
<organism evidence="7 8">
    <name type="scientific">Neptunomonas marina</name>
    <dbReference type="NCBI Taxonomy" id="1815562"/>
    <lineage>
        <taxon>Bacteria</taxon>
        <taxon>Pseudomonadati</taxon>
        <taxon>Pseudomonadota</taxon>
        <taxon>Gammaproteobacteria</taxon>
        <taxon>Oceanospirillales</taxon>
        <taxon>Oceanospirillaceae</taxon>
        <taxon>Neptunomonas</taxon>
    </lineage>
</organism>